<dbReference type="HOGENOM" id="CLU_862540_0_0_11"/>
<reference evidence="2" key="1">
    <citation type="submission" date="2009-01" db="EMBL/GenBank/DDBJ databases">
        <authorList>
            <person name="Qin X."/>
            <person name="Bachman B."/>
            <person name="Battles P."/>
            <person name="Bell A."/>
            <person name="Bess C."/>
            <person name="Bickham C."/>
            <person name="Chaboub L."/>
            <person name="Chen D."/>
            <person name="Coyle M."/>
            <person name="Deiros D.R."/>
            <person name="Dinh H."/>
            <person name="Forbes L."/>
            <person name="Fowler G."/>
            <person name="Francisco L."/>
            <person name="Fu Q."/>
            <person name="Gubbala S."/>
            <person name="Hale W."/>
            <person name="Han Y."/>
            <person name="Hemphill L."/>
            <person name="Highlander S.K."/>
            <person name="Hirani K."/>
            <person name="Hogues M."/>
            <person name="Jackson L."/>
            <person name="Jakkamsetti A."/>
            <person name="Javaid M."/>
            <person name="Jiang H."/>
            <person name="Korchina V."/>
            <person name="Kovar C."/>
            <person name="Lara F."/>
            <person name="Lee S."/>
            <person name="Mata R."/>
            <person name="Mathew T."/>
            <person name="Moen C."/>
            <person name="Morales K."/>
            <person name="Munidasa M."/>
            <person name="Nazareth L."/>
            <person name="Ngo R."/>
            <person name="Nguyen L."/>
            <person name="Okwuonu G."/>
            <person name="Ongeri F."/>
            <person name="Patil S."/>
            <person name="Petrosino J."/>
            <person name="Pham C."/>
            <person name="Pham P."/>
            <person name="Pu L.-L."/>
            <person name="Puazo M."/>
            <person name="Raj R."/>
            <person name="Reid J."/>
            <person name="Rouhana J."/>
            <person name="Saada N."/>
            <person name="Shang Y."/>
            <person name="Simmons D."/>
            <person name="Thornton R."/>
            <person name="Warren J."/>
            <person name="Weissenberger G."/>
            <person name="Zhang J."/>
            <person name="Zhang L."/>
            <person name="Zhou C."/>
            <person name="Zhu D."/>
            <person name="Muzny D."/>
            <person name="Worley K."/>
            <person name="Gibbs R."/>
        </authorList>
    </citation>
    <scope>NUCLEOTIDE SEQUENCE [LARGE SCALE GENOMIC DNA]</scope>
    <source>
        <strain evidence="2">DSM 44291</strain>
    </source>
</reference>
<evidence type="ECO:0000256" key="1">
    <source>
        <dbReference type="SAM" id="Phobius"/>
    </source>
</evidence>
<dbReference type="STRING" id="525263.HMPREF0298_0412"/>
<dbReference type="AlphaFoldDB" id="C0XPP2"/>
<proteinExistence type="predicted"/>
<keyword evidence="1" id="KW-0472">Membrane</keyword>
<organism evidence="2 3">
    <name type="scientific">Corynebacterium lipophiloflavum (strain ATCC 700352 / DSM 44291 / CCUG 37336 / JCM 10383 / DMMZ 1944)</name>
    <dbReference type="NCBI Taxonomy" id="525263"/>
    <lineage>
        <taxon>Bacteria</taxon>
        <taxon>Bacillati</taxon>
        <taxon>Actinomycetota</taxon>
        <taxon>Actinomycetes</taxon>
        <taxon>Mycobacteriales</taxon>
        <taxon>Corynebacteriaceae</taxon>
        <taxon>Corynebacterium</taxon>
    </lineage>
</organism>
<keyword evidence="1" id="KW-1133">Transmembrane helix</keyword>
<dbReference type="Pfam" id="PF12028">
    <property type="entry name" value="DUF3515"/>
    <property type="match status" value="2"/>
</dbReference>
<keyword evidence="1" id="KW-0812">Transmembrane</keyword>
<keyword evidence="3" id="KW-1185">Reference proteome</keyword>
<dbReference type="eggNOG" id="ENOG50336I4">
    <property type="taxonomic scope" value="Bacteria"/>
</dbReference>
<dbReference type="InterPro" id="IPR021903">
    <property type="entry name" value="DUF3515"/>
</dbReference>
<comment type="caution">
    <text evidence="2">The sequence shown here is derived from an EMBL/GenBank/DDBJ whole genome shotgun (WGS) entry which is preliminary data.</text>
</comment>
<protein>
    <recommendedName>
        <fullName evidence="4">DUF3515 domain-containing protein</fullName>
    </recommendedName>
</protein>
<dbReference type="EMBL" id="ACHJ01000028">
    <property type="protein sequence ID" value="EEI17788.1"/>
    <property type="molecule type" value="Genomic_DNA"/>
</dbReference>
<dbReference type="OrthoDB" id="4422435at2"/>
<sequence>MSKDSATPIPKPFIVISLVLAVALIVGVLAGAKVYFNRVALTPVSMPELPSPLAGSPECASLLDALPNTLMGHKRAELAEPAPAGAAAWQSSSTERVTLRCGVDMPLQYTEYTPTFEAGGAQWMRIDDPIAGSNLTTWYTTDRSPVVAVTANGGTGDAARALADVNAAALPEATHTPAPAPLSQLADGPATEAGTCDALLSALPQSPAEGYTRLDVEQERTVAWQAEGKEPILLRCNVAPPENYEPGLQLYQINGVTWFEDTELADNPSASTWFALGRDAVIAVHLPQGEGNAAVTALSEAIEATVPARSE</sequence>
<evidence type="ECO:0008006" key="4">
    <source>
        <dbReference type="Google" id="ProtNLM"/>
    </source>
</evidence>
<accession>C0XPP2</accession>
<dbReference type="RefSeq" id="WP_006840894.1">
    <property type="nucleotide sequence ID" value="NZ_GG667195.1"/>
</dbReference>
<gene>
    <name evidence="2" type="ORF">HMPREF0298_0412</name>
</gene>
<name>C0XPP2_CORLD</name>
<feature type="transmembrane region" description="Helical" evidence="1">
    <location>
        <begin position="12"/>
        <end position="36"/>
    </location>
</feature>
<evidence type="ECO:0000313" key="2">
    <source>
        <dbReference type="EMBL" id="EEI17788.1"/>
    </source>
</evidence>
<evidence type="ECO:0000313" key="3">
    <source>
        <dbReference type="Proteomes" id="UP000006196"/>
    </source>
</evidence>
<dbReference type="Proteomes" id="UP000006196">
    <property type="component" value="Unassembled WGS sequence"/>
</dbReference>